<feature type="transmembrane region" description="Helical" evidence="8">
    <location>
        <begin position="361"/>
        <end position="380"/>
    </location>
</feature>
<feature type="transmembrane region" description="Helical" evidence="8">
    <location>
        <begin position="172"/>
        <end position="190"/>
    </location>
</feature>
<evidence type="ECO:0000259" key="9">
    <source>
        <dbReference type="PROSITE" id="PS50850"/>
    </source>
</evidence>
<evidence type="ECO:0000256" key="4">
    <source>
        <dbReference type="ARBA" id="ARBA00022692"/>
    </source>
</evidence>
<dbReference type="Pfam" id="PF07690">
    <property type="entry name" value="MFS_1"/>
    <property type="match status" value="2"/>
</dbReference>
<dbReference type="AlphaFoldDB" id="A0A1M6WVC8"/>
<feature type="transmembrane region" description="Helical" evidence="8">
    <location>
        <begin position="49"/>
        <end position="75"/>
    </location>
</feature>
<organism evidence="10 11">
    <name type="scientific">Actinacidiphila paucisporea</name>
    <dbReference type="NCBI Taxonomy" id="310782"/>
    <lineage>
        <taxon>Bacteria</taxon>
        <taxon>Bacillati</taxon>
        <taxon>Actinomycetota</taxon>
        <taxon>Actinomycetes</taxon>
        <taxon>Kitasatosporales</taxon>
        <taxon>Streptomycetaceae</taxon>
        <taxon>Actinacidiphila</taxon>
    </lineage>
</organism>
<dbReference type="PANTHER" id="PTHR23517">
    <property type="entry name" value="RESISTANCE PROTEIN MDTM, PUTATIVE-RELATED-RELATED"/>
    <property type="match status" value="1"/>
</dbReference>
<dbReference type="RefSeq" id="WP_079189479.1">
    <property type="nucleotide sequence ID" value="NZ_FRBI01000002.1"/>
</dbReference>
<dbReference type="InterPro" id="IPR020846">
    <property type="entry name" value="MFS_dom"/>
</dbReference>
<dbReference type="InterPro" id="IPR036259">
    <property type="entry name" value="MFS_trans_sf"/>
</dbReference>
<gene>
    <name evidence="10" type="ORF">SAMN05216499_102226</name>
</gene>
<dbReference type="PROSITE" id="PS50850">
    <property type="entry name" value="MFS"/>
    <property type="match status" value="1"/>
</dbReference>
<feature type="domain" description="Major facilitator superfamily (MFS) profile" evidence="9">
    <location>
        <begin position="219"/>
        <end position="445"/>
    </location>
</feature>
<keyword evidence="3" id="KW-1003">Cell membrane</keyword>
<keyword evidence="5 8" id="KW-1133">Transmembrane helix</keyword>
<evidence type="ECO:0000256" key="2">
    <source>
        <dbReference type="ARBA" id="ARBA00022448"/>
    </source>
</evidence>
<keyword evidence="4 8" id="KW-0812">Transmembrane</keyword>
<feature type="transmembrane region" description="Helical" evidence="8">
    <location>
        <begin position="95"/>
        <end position="116"/>
    </location>
</feature>
<feature type="transmembrane region" description="Helical" evidence="8">
    <location>
        <begin position="147"/>
        <end position="166"/>
    </location>
</feature>
<evidence type="ECO:0000256" key="8">
    <source>
        <dbReference type="SAM" id="Phobius"/>
    </source>
</evidence>
<keyword evidence="11" id="KW-1185">Reference proteome</keyword>
<dbReference type="InterPro" id="IPR050171">
    <property type="entry name" value="MFS_Transporters"/>
</dbReference>
<evidence type="ECO:0000256" key="7">
    <source>
        <dbReference type="SAM" id="MobiDB-lite"/>
    </source>
</evidence>
<dbReference type="Gene3D" id="1.20.1250.20">
    <property type="entry name" value="MFS general substrate transporter like domains"/>
    <property type="match status" value="1"/>
</dbReference>
<dbReference type="GO" id="GO:0005886">
    <property type="term" value="C:plasma membrane"/>
    <property type="evidence" value="ECO:0007669"/>
    <property type="project" value="UniProtKB-SubCell"/>
</dbReference>
<dbReference type="OrthoDB" id="4109786at2"/>
<proteinExistence type="predicted"/>
<evidence type="ECO:0000256" key="6">
    <source>
        <dbReference type="ARBA" id="ARBA00023136"/>
    </source>
</evidence>
<evidence type="ECO:0000256" key="1">
    <source>
        <dbReference type="ARBA" id="ARBA00004651"/>
    </source>
</evidence>
<feature type="transmembrane region" description="Helical" evidence="8">
    <location>
        <begin position="288"/>
        <end position="307"/>
    </location>
</feature>
<feature type="transmembrane region" description="Helical" evidence="8">
    <location>
        <begin position="313"/>
        <end position="331"/>
    </location>
</feature>
<accession>A0A1M6WVC8</accession>
<keyword evidence="6 8" id="KW-0472">Membrane</keyword>
<evidence type="ECO:0000256" key="5">
    <source>
        <dbReference type="ARBA" id="ARBA00022989"/>
    </source>
</evidence>
<dbReference type="SUPFAM" id="SSF103473">
    <property type="entry name" value="MFS general substrate transporter"/>
    <property type="match status" value="1"/>
</dbReference>
<feature type="transmembrane region" description="Helical" evidence="8">
    <location>
        <begin position="386"/>
        <end position="403"/>
    </location>
</feature>
<comment type="subcellular location">
    <subcellularLocation>
        <location evidence="1">Cell membrane</location>
        <topology evidence="1">Multi-pass membrane protein</topology>
    </subcellularLocation>
</comment>
<name>A0A1M6WVC8_9ACTN</name>
<feature type="transmembrane region" description="Helical" evidence="8">
    <location>
        <begin position="257"/>
        <end position="276"/>
    </location>
</feature>
<evidence type="ECO:0000313" key="11">
    <source>
        <dbReference type="Proteomes" id="UP000184111"/>
    </source>
</evidence>
<dbReference type="EMBL" id="FRBI01000002">
    <property type="protein sequence ID" value="SHK97697.1"/>
    <property type="molecule type" value="Genomic_DNA"/>
</dbReference>
<reference evidence="10 11" key="1">
    <citation type="submission" date="2016-11" db="EMBL/GenBank/DDBJ databases">
        <authorList>
            <person name="Jaros S."/>
            <person name="Januszkiewicz K."/>
            <person name="Wedrychowicz H."/>
        </authorList>
    </citation>
    <scope>NUCLEOTIDE SEQUENCE [LARGE SCALE GENOMIC DNA]</scope>
    <source>
        <strain evidence="10 11">CGMCC 4.2025</strain>
    </source>
</reference>
<dbReference type="STRING" id="310782.SAMN05216499_102226"/>
<feature type="transmembrane region" description="Helical" evidence="8">
    <location>
        <begin position="20"/>
        <end position="42"/>
    </location>
</feature>
<dbReference type="PANTHER" id="PTHR23517:SF2">
    <property type="entry name" value="MULTIDRUG RESISTANCE PROTEIN MDTH"/>
    <property type="match status" value="1"/>
</dbReference>
<dbReference type="Proteomes" id="UP000184111">
    <property type="component" value="Unassembled WGS sequence"/>
</dbReference>
<protein>
    <submittedName>
        <fullName evidence="10">Major Facilitator Superfamily protein</fullName>
    </submittedName>
</protein>
<feature type="region of interest" description="Disordered" evidence="7">
    <location>
        <begin position="414"/>
        <end position="445"/>
    </location>
</feature>
<dbReference type="InterPro" id="IPR011701">
    <property type="entry name" value="MFS"/>
</dbReference>
<feature type="transmembrane region" description="Helical" evidence="8">
    <location>
        <begin position="220"/>
        <end position="245"/>
    </location>
</feature>
<evidence type="ECO:0000256" key="3">
    <source>
        <dbReference type="ARBA" id="ARBA00022475"/>
    </source>
</evidence>
<keyword evidence="2" id="KW-0813">Transport</keyword>
<sequence length="445" mass="45363">MLPKRTPATATDRLPGEKAMLGAMAVDAVGSGMYVPFSLVFFHHITGLSFAVVGAVLTAVGLIGMAALPLAGAAVDRYGARRVQLVLYGVRGTGFALYPLATALPAFAAVALGTAFGDRAFPAVQQSWIGEVAAGADRDRLQAASRALRNGGLGAGALLASLVVTVAGDRGFVAAAWLNAASFAVAWLLMRRVKAPARQAAQQAPTAGAGYRVVFADRPFLALTGANFLTALGYSALSVLFPLFIAGPLHGAQSLTGAAFTLNTVLCAAGGVHIARLGRRSGARRTRAAALGALIFAASFAGLALLATVRPQAGWATAGLLLALVTLYTVAETVHNPAAGSLAVAAAPESLRGRYMAAYQLSWSLASILAPSLFTALTAADARLPWLLLVGTALTAAALLLRLERVLPAEAVNLPGRPPAGQDRPHTAARPAPAPPAVPRTAAHG</sequence>
<evidence type="ECO:0000313" key="10">
    <source>
        <dbReference type="EMBL" id="SHK97697.1"/>
    </source>
</evidence>
<dbReference type="GO" id="GO:0022857">
    <property type="term" value="F:transmembrane transporter activity"/>
    <property type="evidence" value="ECO:0007669"/>
    <property type="project" value="InterPro"/>
</dbReference>